<dbReference type="SUPFAM" id="SSF160104">
    <property type="entry name" value="Acetoacetate decarboxylase-like"/>
    <property type="match status" value="1"/>
</dbReference>
<reference evidence="2" key="1">
    <citation type="submission" date="2016-11" db="EMBL/GenBank/DDBJ databases">
        <authorList>
            <person name="Varghese N."/>
            <person name="Submissions S."/>
        </authorList>
    </citation>
    <scope>NUCLEOTIDE SEQUENCE [LARGE SCALE GENOMIC DNA]</scope>
    <source>
        <strain evidence="2">DSM 44671</strain>
    </source>
</reference>
<name>A0A1K1RLV8_9PSEU</name>
<dbReference type="AlphaFoldDB" id="A0A1K1RLV8"/>
<gene>
    <name evidence="1" type="ORF">SAMN04489730_3564</name>
</gene>
<keyword evidence="2" id="KW-1185">Reference proteome</keyword>
<organism evidence="1 2">
    <name type="scientific">Amycolatopsis australiensis</name>
    <dbReference type="NCBI Taxonomy" id="546364"/>
    <lineage>
        <taxon>Bacteria</taxon>
        <taxon>Bacillati</taxon>
        <taxon>Actinomycetota</taxon>
        <taxon>Actinomycetes</taxon>
        <taxon>Pseudonocardiales</taxon>
        <taxon>Pseudonocardiaceae</taxon>
        <taxon>Amycolatopsis</taxon>
    </lineage>
</organism>
<proteinExistence type="predicted"/>
<dbReference type="InterPro" id="IPR023375">
    <property type="entry name" value="ADC_dom_sf"/>
</dbReference>
<evidence type="ECO:0000313" key="1">
    <source>
        <dbReference type="EMBL" id="SFW73136.1"/>
    </source>
</evidence>
<dbReference type="OrthoDB" id="4563865at2"/>
<dbReference type="STRING" id="546364.SAMN04489730_3564"/>
<dbReference type="EMBL" id="FPJG01000006">
    <property type="protein sequence ID" value="SFW73136.1"/>
    <property type="molecule type" value="Genomic_DNA"/>
</dbReference>
<dbReference type="Proteomes" id="UP000182740">
    <property type="component" value="Unassembled WGS sequence"/>
</dbReference>
<accession>A0A1K1RLV8</accession>
<protein>
    <recommendedName>
        <fullName evidence="3">Acetoacetate decarboxylase</fullName>
    </recommendedName>
</protein>
<sequence length="234" mass="25463">MGTSLHPPQLVTGSRTLYLVWVPADPDAVAKLVPEGLTPAEDRSCYINQYVVDGPDQTSSDGGESFGAYSLTYLGVNLAGLDTEAGVPGRWWTHYHNSSEVMSRYARAHGVPAGDPGETTLEFEGDTLVATTSVEGRPIIRTTASVTVGTTRRAVGQLRYITRRDDEFISGRYAYVADLAERFEVRSFEFLDENHPVHALRPADPLQITFGFYTPSMSFVYPGGEGPLGSEHGS</sequence>
<evidence type="ECO:0008006" key="3">
    <source>
        <dbReference type="Google" id="ProtNLM"/>
    </source>
</evidence>
<dbReference type="Gene3D" id="2.40.400.10">
    <property type="entry name" value="Acetoacetate decarboxylase-like"/>
    <property type="match status" value="1"/>
</dbReference>
<evidence type="ECO:0000313" key="2">
    <source>
        <dbReference type="Proteomes" id="UP000182740"/>
    </source>
</evidence>